<accession>A0A165T827</accession>
<gene>
    <name evidence="4" type="ORF">NEOLEDRAFT_1063413</name>
</gene>
<evidence type="ECO:0000256" key="1">
    <source>
        <dbReference type="ARBA" id="ARBA00004687"/>
    </source>
</evidence>
<feature type="domain" description="Phosphatidylinositol N-acetylglucosaminyltransferase subunit H conserved" evidence="3">
    <location>
        <begin position="95"/>
        <end position="153"/>
    </location>
</feature>
<organism evidence="4 5">
    <name type="scientific">Neolentinus lepideus HHB14362 ss-1</name>
    <dbReference type="NCBI Taxonomy" id="1314782"/>
    <lineage>
        <taxon>Eukaryota</taxon>
        <taxon>Fungi</taxon>
        <taxon>Dikarya</taxon>
        <taxon>Basidiomycota</taxon>
        <taxon>Agaricomycotina</taxon>
        <taxon>Agaricomycetes</taxon>
        <taxon>Gloeophyllales</taxon>
        <taxon>Gloeophyllaceae</taxon>
        <taxon>Neolentinus</taxon>
    </lineage>
</organism>
<reference evidence="4 5" key="1">
    <citation type="journal article" date="2016" name="Mol. Biol. Evol.">
        <title>Comparative Genomics of Early-Diverging Mushroom-Forming Fungi Provides Insights into the Origins of Lignocellulose Decay Capabilities.</title>
        <authorList>
            <person name="Nagy L.G."/>
            <person name="Riley R."/>
            <person name="Tritt A."/>
            <person name="Adam C."/>
            <person name="Daum C."/>
            <person name="Floudas D."/>
            <person name="Sun H."/>
            <person name="Yadav J.S."/>
            <person name="Pangilinan J."/>
            <person name="Larsson K.H."/>
            <person name="Matsuura K."/>
            <person name="Barry K."/>
            <person name="Labutti K."/>
            <person name="Kuo R."/>
            <person name="Ohm R.A."/>
            <person name="Bhattacharya S.S."/>
            <person name="Shirouzu T."/>
            <person name="Yoshinaga Y."/>
            <person name="Martin F.M."/>
            <person name="Grigoriev I.V."/>
            <person name="Hibbett D.S."/>
        </authorList>
    </citation>
    <scope>NUCLEOTIDE SEQUENCE [LARGE SCALE GENOMIC DNA]</scope>
    <source>
        <strain evidence="4 5">HHB14362 ss-1</strain>
    </source>
</reference>
<dbReference type="InterPro" id="IPR044215">
    <property type="entry name" value="PIG-H"/>
</dbReference>
<dbReference type="InterPro" id="IPR019328">
    <property type="entry name" value="PIGH-H_dom"/>
</dbReference>
<evidence type="ECO:0000259" key="3">
    <source>
        <dbReference type="Pfam" id="PF10181"/>
    </source>
</evidence>
<dbReference type="PANTHER" id="PTHR15231:SF1">
    <property type="entry name" value="PHOSPHATIDYLINOSITOL N-ACETYLGLUCOSAMINYLTRANSFERASE SUBUNIT H"/>
    <property type="match status" value="1"/>
</dbReference>
<dbReference type="Pfam" id="PF10181">
    <property type="entry name" value="PIG-H"/>
    <property type="match status" value="1"/>
</dbReference>
<dbReference type="GO" id="GO:0006506">
    <property type="term" value="P:GPI anchor biosynthetic process"/>
    <property type="evidence" value="ECO:0007669"/>
    <property type="project" value="InterPro"/>
</dbReference>
<dbReference type="GO" id="GO:0000506">
    <property type="term" value="C:glycosylphosphatidylinositol-N-acetylglucosaminyltransferase (GPI-GnT) complex"/>
    <property type="evidence" value="ECO:0007669"/>
    <property type="project" value="InterPro"/>
</dbReference>
<dbReference type="PANTHER" id="PTHR15231">
    <property type="entry name" value="PHOSPHATIDYLINOSITOL N-ACETYLGLUCOSAMINYLTRANSFERASE SUBUNIT H"/>
    <property type="match status" value="1"/>
</dbReference>
<proteinExistence type="inferred from homology"/>
<dbReference type="EMBL" id="KV425567">
    <property type="protein sequence ID" value="KZT26279.1"/>
    <property type="molecule type" value="Genomic_DNA"/>
</dbReference>
<sequence>MRSSRRPLLSTHPEFIVHEDLGFCEYKVENWHLKRDGSGQIVEGYSRLSRKDAVLSALFAVLWSFFNSHIYAQIGLVAVYAYVAWSRCSQVLWESVIAIPPHGIQLETHKGYPSLPLFASRRFIPAVLLQDFIINEGLRRWDVRYYISAVQSTADGAFTMRTAYENILPHFPILAEVYRGIHQTNLISEN</sequence>
<keyword evidence="5" id="KW-1185">Reference proteome</keyword>
<dbReference type="InParanoid" id="A0A165T827"/>
<evidence type="ECO:0000313" key="4">
    <source>
        <dbReference type="EMBL" id="KZT26279.1"/>
    </source>
</evidence>
<dbReference type="OrthoDB" id="6256716at2759"/>
<evidence type="ECO:0000313" key="5">
    <source>
        <dbReference type="Proteomes" id="UP000076761"/>
    </source>
</evidence>
<dbReference type="STRING" id="1314782.A0A165T827"/>
<name>A0A165T827_9AGAM</name>
<protein>
    <recommendedName>
        <fullName evidence="3">Phosphatidylinositol N-acetylglucosaminyltransferase subunit H conserved domain-containing protein</fullName>
    </recommendedName>
</protein>
<comment type="similarity">
    <text evidence="2">Belongs to the PIGH family.</text>
</comment>
<dbReference type="Proteomes" id="UP000076761">
    <property type="component" value="Unassembled WGS sequence"/>
</dbReference>
<dbReference type="AlphaFoldDB" id="A0A165T827"/>
<comment type="pathway">
    <text evidence="1">Glycolipid biosynthesis; glycosylphosphatidylinositol-anchor biosynthesis.</text>
</comment>
<evidence type="ECO:0000256" key="2">
    <source>
        <dbReference type="ARBA" id="ARBA00009610"/>
    </source>
</evidence>